<dbReference type="SUPFAM" id="SSF48264">
    <property type="entry name" value="Cytochrome P450"/>
    <property type="match status" value="1"/>
</dbReference>
<dbReference type="GO" id="GO:0020037">
    <property type="term" value="F:heme binding"/>
    <property type="evidence" value="ECO:0007669"/>
    <property type="project" value="InterPro"/>
</dbReference>
<dbReference type="GO" id="GO:0004497">
    <property type="term" value="F:monooxygenase activity"/>
    <property type="evidence" value="ECO:0007669"/>
    <property type="project" value="UniProtKB-KW"/>
</dbReference>
<evidence type="ECO:0000256" key="3">
    <source>
        <dbReference type="ARBA" id="ARBA00022723"/>
    </source>
</evidence>
<dbReference type="PROSITE" id="PS00086">
    <property type="entry name" value="CYTOCHROME_P450"/>
    <property type="match status" value="1"/>
</dbReference>
<evidence type="ECO:0000256" key="5">
    <source>
        <dbReference type="ARBA" id="ARBA00023004"/>
    </source>
</evidence>
<comment type="caution">
    <text evidence="11">The sequence shown here is derived from an EMBL/GenBank/DDBJ whole genome shotgun (WGS) entry which is preliminary data.</text>
</comment>
<evidence type="ECO:0000256" key="4">
    <source>
        <dbReference type="ARBA" id="ARBA00023002"/>
    </source>
</evidence>
<organism evidence="11 12">
    <name type="scientific">Parathielavia hyrcaniae</name>
    <dbReference type="NCBI Taxonomy" id="113614"/>
    <lineage>
        <taxon>Eukaryota</taxon>
        <taxon>Fungi</taxon>
        <taxon>Dikarya</taxon>
        <taxon>Ascomycota</taxon>
        <taxon>Pezizomycotina</taxon>
        <taxon>Sordariomycetes</taxon>
        <taxon>Sordariomycetidae</taxon>
        <taxon>Sordariales</taxon>
        <taxon>Chaetomiaceae</taxon>
        <taxon>Parathielavia</taxon>
    </lineage>
</organism>
<keyword evidence="3 7" id="KW-0479">Metal-binding</keyword>
<dbReference type="Gene3D" id="1.10.630.10">
    <property type="entry name" value="Cytochrome P450"/>
    <property type="match status" value="1"/>
</dbReference>
<evidence type="ECO:0000256" key="7">
    <source>
        <dbReference type="PIRSR" id="PIRSR602403-1"/>
    </source>
</evidence>
<dbReference type="AlphaFoldDB" id="A0AAN6T269"/>
<evidence type="ECO:0000256" key="1">
    <source>
        <dbReference type="ARBA" id="ARBA00001971"/>
    </source>
</evidence>
<evidence type="ECO:0000256" key="10">
    <source>
        <dbReference type="SAM" id="Phobius"/>
    </source>
</evidence>
<dbReference type="PRINTS" id="PR00465">
    <property type="entry name" value="EP450IV"/>
</dbReference>
<dbReference type="GO" id="GO:0005506">
    <property type="term" value="F:iron ion binding"/>
    <property type="evidence" value="ECO:0007669"/>
    <property type="project" value="InterPro"/>
</dbReference>
<keyword evidence="4 8" id="KW-0560">Oxidoreductase</keyword>
<feature type="binding site" description="axial binding residue" evidence="7">
    <location>
        <position position="477"/>
    </location>
    <ligand>
        <name>heme</name>
        <dbReference type="ChEBI" id="CHEBI:30413"/>
    </ligand>
    <ligandPart>
        <name>Fe</name>
        <dbReference type="ChEBI" id="CHEBI:18248"/>
    </ligandPart>
</feature>
<reference evidence="11" key="2">
    <citation type="submission" date="2023-05" db="EMBL/GenBank/DDBJ databases">
        <authorList>
            <consortium name="Lawrence Berkeley National Laboratory"/>
            <person name="Steindorff A."/>
            <person name="Hensen N."/>
            <person name="Bonometti L."/>
            <person name="Westerberg I."/>
            <person name="Brannstrom I.O."/>
            <person name="Guillou S."/>
            <person name="Cros-Aarteil S."/>
            <person name="Calhoun S."/>
            <person name="Haridas S."/>
            <person name="Kuo A."/>
            <person name="Mondo S."/>
            <person name="Pangilinan J."/>
            <person name="Riley R."/>
            <person name="Labutti K."/>
            <person name="Andreopoulos B."/>
            <person name="Lipzen A."/>
            <person name="Chen C."/>
            <person name="Yanf M."/>
            <person name="Daum C."/>
            <person name="Ng V."/>
            <person name="Clum A."/>
            <person name="Ohm R."/>
            <person name="Martin F."/>
            <person name="Silar P."/>
            <person name="Natvig D."/>
            <person name="Lalanne C."/>
            <person name="Gautier V."/>
            <person name="Ament-Velasquez S.L."/>
            <person name="Kruys A."/>
            <person name="Hutchinson M.I."/>
            <person name="Powell A.J."/>
            <person name="Barry K."/>
            <person name="Miller A.N."/>
            <person name="Grigoriev I.V."/>
            <person name="Debuchy R."/>
            <person name="Gladieux P."/>
            <person name="Thoren M.H."/>
            <person name="Johannesson H."/>
        </authorList>
    </citation>
    <scope>NUCLEOTIDE SEQUENCE</scope>
    <source>
        <strain evidence="11">CBS 757.83</strain>
    </source>
</reference>
<evidence type="ECO:0000256" key="9">
    <source>
        <dbReference type="SAM" id="MobiDB-lite"/>
    </source>
</evidence>
<reference evidence="11" key="1">
    <citation type="journal article" date="2023" name="Mol. Phylogenet. Evol.">
        <title>Genome-scale phylogeny and comparative genomics of the fungal order Sordariales.</title>
        <authorList>
            <person name="Hensen N."/>
            <person name="Bonometti L."/>
            <person name="Westerberg I."/>
            <person name="Brannstrom I.O."/>
            <person name="Guillou S."/>
            <person name="Cros-Aarteil S."/>
            <person name="Calhoun S."/>
            <person name="Haridas S."/>
            <person name="Kuo A."/>
            <person name="Mondo S."/>
            <person name="Pangilinan J."/>
            <person name="Riley R."/>
            <person name="LaButti K."/>
            <person name="Andreopoulos B."/>
            <person name="Lipzen A."/>
            <person name="Chen C."/>
            <person name="Yan M."/>
            <person name="Daum C."/>
            <person name="Ng V."/>
            <person name="Clum A."/>
            <person name="Steindorff A."/>
            <person name="Ohm R.A."/>
            <person name="Martin F."/>
            <person name="Silar P."/>
            <person name="Natvig D.O."/>
            <person name="Lalanne C."/>
            <person name="Gautier V."/>
            <person name="Ament-Velasquez S.L."/>
            <person name="Kruys A."/>
            <person name="Hutchinson M.I."/>
            <person name="Powell A.J."/>
            <person name="Barry K."/>
            <person name="Miller A.N."/>
            <person name="Grigoriev I.V."/>
            <person name="Debuchy R."/>
            <person name="Gladieux P."/>
            <person name="Hiltunen Thoren M."/>
            <person name="Johannesson H."/>
        </authorList>
    </citation>
    <scope>NUCLEOTIDE SEQUENCE</scope>
    <source>
        <strain evidence="11">CBS 757.83</strain>
    </source>
</reference>
<dbReference type="EMBL" id="MU863632">
    <property type="protein sequence ID" value="KAK4102058.1"/>
    <property type="molecule type" value="Genomic_DNA"/>
</dbReference>
<keyword evidence="5 7" id="KW-0408">Iron</keyword>
<keyword evidence="7 8" id="KW-0349">Heme</keyword>
<proteinExistence type="inferred from homology"/>
<dbReference type="PANTHER" id="PTHR24287">
    <property type="entry name" value="P450, PUTATIVE (EUROFUNG)-RELATED"/>
    <property type="match status" value="1"/>
</dbReference>
<protein>
    <submittedName>
        <fullName evidence="11">Cytochrome P450</fullName>
    </submittedName>
</protein>
<evidence type="ECO:0000313" key="12">
    <source>
        <dbReference type="Proteomes" id="UP001305647"/>
    </source>
</evidence>
<dbReference type="InterPro" id="IPR002403">
    <property type="entry name" value="Cyt_P450_E_grp-IV"/>
</dbReference>
<keyword evidence="10" id="KW-0812">Transmembrane</keyword>
<gene>
    <name evidence="11" type="ORF">N658DRAFT_506295</name>
</gene>
<feature type="region of interest" description="Disordered" evidence="9">
    <location>
        <begin position="406"/>
        <end position="425"/>
    </location>
</feature>
<dbReference type="InterPro" id="IPR047146">
    <property type="entry name" value="Cyt_P450_E_CYP52_fungi"/>
</dbReference>
<evidence type="ECO:0000256" key="6">
    <source>
        <dbReference type="ARBA" id="ARBA00023033"/>
    </source>
</evidence>
<keyword evidence="10" id="KW-1133">Transmembrane helix</keyword>
<dbReference type="CDD" id="cd11063">
    <property type="entry name" value="CYP52"/>
    <property type="match status" value="1"/>
</dbReference>
<dbReference type="InterPro" id="IPR001128">
    <property type="entry name" value="Cyt_P450"/>
</dbReference>
<accession>A0AAN6T269</accession>
<evidence type="ECO:0000256" key="8">
    <source>
        <dbReference type="RuleBase" id="RU000461"/>
    </source>
</evidence>
<dbReference type="Proteomes" id="UP001305647">
    <property type="component" value="Unassembled WGS sequence"/>
</dbReference>
<dbReference type="Pfam" id="PF00067">
    <property type="entry name" value="p450"/>
    <property type="match status" value="1"/>
</dbReference>
<sequence length="530" mass="59351">MDSLAQLALSVPLSAWGLSRAYVWFALENGHGTLSSYLFFLALIALAAKWNLSLFTKYRFECRSRALGCGPVAVYPHKDPVLGLDSFFDGLRALKSHRLLDFYAGRFASHGNTHYSIALGKWLVMTNEAENIKTILSTKIDDWPIAGPRLLGALPVLGPNSIFTSNGEAWHRARALLKPSFVRDQVADLECFDRHIGNMLSKIPADGAAFDMQKLLLDMTMDSSTDFLLGYSTNLLTKASPEAEQFVRNFEYGSRESAKKARLGHMLYYLPHRELQTAVDALREYVRFYLKRAMAEKAHQAGARDRSYVFLDELLKADPPEDYTVDQIVSILIAGRDTTAVAMTAVFYFLARDSAAVDKLRAEISSTSISDEAPTWEQLKHMKYLNNVIKEALRLFSPIGTNSRTSNKETVLPRGGGKDGSQPILVPKGTPVRWSSHVLQRSKEVYGPDADEFRPERWEDLRVSWQYIPFSGGPRICPGQQFALTQIAYTLFKFFRVFQAVEARDSGPFLVQSSLTNSFPNGCLVSVTRA</sequence>
<dbReference type="GO" id="GO:0016705">
    <property type="term" value="F:oxidoreductase activity, acting on paired donors, with incorporation or reduction of molecular oxygen"/>
    <property type="evidence" value="ECO:0007669"/>
    <property type="project" value="InterPro"/>
</dbReference>
<comment type="cofactor">
    <cofactor evidence="1 7">
        <name>heme</name>
        <dbReference type="ChEBI" id="CHEBI:30413"/>
    </cofactor>
</comment>
<keyword evidence="6 8" id="KW-0503">Monooxygenase</keyword>
<name>A0AAN6T269_9PEZI</name>
<dbReference type="PANTHER" id="PTHR24287:SF17">
    <property type="entry name" value="P450, PUTATIVE (EUROFUNG)-RELATED"/>
    <property type="match status" value="1"/>
</dbReference>
<keyword evidence="12" id="KW-1185">Reference proteome</keyword>
<comment type="similarity">
    <text evidence="2 8">Belongs to the cytochrome P450 family.</text>
</comment>
<evidence type="ECO:0000256" key="2">
    <source>
        <dbReference type="ARBA" id="ARBA00010617"/>
    </source>
</evidence>
<dbReference type="InterPro" id="IPR036396">
    <property type="entry name" value="Cyt_P450_sf"/>
</dbReference>
<evidence type="ECO:0000313" key="11">
    <source>
        <dbReference type="EMBL" id="KAK4102058.1"/>
    </source>
</evidence>
<dbReference type="PRINTS" id="PR00385">
    <property type="entry name" value="P450"/>
</dbReference>
<keyword evidence="10" id="KW-0472">Membrane</keyword>
<dbReference type="InterPro" id="IPR017972">
    <property type="entry name" value="Cyt_P450_CS"/>
</dbReference>
<feature type="transmembrane region" description="Helical" evidence="10">
    <location>
        <begin position="37"/>
        <end position="55"/>
    </location>
</feature>